<dbReference type="EMBL" id="JACRDE010000559">
    <property type="protein sequence ID" value="MBI5252064.1"/>
    <property type="molecule type" value="Genomic_DNA"/>
</dbReference>
<dbReference type="GO" id="GO:0000160">
    <property type="term" value="P:phosphorelay signal transduction system"/>
    <property type="evidence" value="ECO:0007669"/>
    <property type="project" value="InterPro"/>
</dbReference>
<accession>A0A9D6V5U4</accession>
<evidence type="ECO:0000256" key="1">
    <source>
        <dbReference type="ARBA" id="ARBA00022553"/>
    </source>
</evidence>
<feature type="modified residue" description="4-aspartylphosphate" evidence="2">
    <location>
        <position position="53"/>
    </location>
</feature>
<dbReference type="PANTHER" id="PTHR44591:SF3">
    <property type="entry name" value="RESPONSE REGULATORY DOMAIN-CONTAINING PROTEIN"/>
    <property type="match status" value="1"/>
</dbReference>
<dbReference type="InterPro" id="IPR001789">
    <property type="entry name" value="Sig_transdc_resp-reg_receiver"/>
</dbReference>
<dbReference type="NCBIfam" id="NF045717">
    <property type="entry name" value="DVU0259_DivK"/>
    <property type="match status" value="1"/>
</dbReference>
<dbReference type="Proteomes" id="UP000807825">
    <property type="component" value="Unassembled WGS sequence"/>
</dbReference>
<sequence>MSKKILVVDDEDHVVKYLTIFLQDCGYETCSASNGEEATEVLHREKPDLVTLDLQMPNETGTRFYRNMTKDKEFKDVPVIVISGIPGRHLAVSKPVAVFEKPVDRNALLDAIKKTIGE</sequence>
<dbReference type="InterPro" id="IPR011006">
    <property type="entry name" value="CheY-like_superfamily"/>
</dbReference>
<feature type="domain" description="Response regulatory" evidence="3">
    <location>
        <begin position="4"/>
        <end position="116"/>
    </location>
</feature>
<dbReference type="PROSITE" id="PS50110">
    <property type="entry name" value="RESPONSE_REGULATORY"/>
    <property type="match status" value="1"/>
</dbReference>
<keyword evidence="1 2" id="KW-0597">Phosphoprotein</keyword>
<name>A0A9D6V5U4_9BACT</name>
<gene>
    <name evidence="4" type="ORF">HY912_21425</name>
</gene>
<dbReference type="InterPro" id="IPR054815">
    <property type="entry name" value="DVU0259-like"/>
</dbReference>
<evidence type="ECO:0000256" key="2">
    <source>
        <dbReference type="PROSITE-ProRule" id="PRU00169"/>
    </source>
</evidence>
<dbReference type="InterPro" id="IPR050595">
    <property type="entry name" value="Bact_response_regulator"/>
</dbReference>
<comment type="caution">
    <text evidence="4">The sequence shown here is derived from an EMBL/GenBank/DDBJ whole genome shotgun (WGS) entry which is preliminary data.</text>
</comment>
<dbReference type="SUPFAM" id="SSF52172">
    <property type="entry name" value="CheY-like"/>
    <property type="match status" value="1"/>
</dbReference>
<dbReference type="SMART" id="SM00448">
    <property type="entry name" value="REC"/>
    <property type="match status" value="1"/>
</dbReference>
<dbReference type="Pfam" id="PF00072">
    <property type="entry name" value="Response_reg"/>
    <property type="match status" value="1"/>
</dbReference>
<dbReference type="AlphaFoldDB" id="A0A9D6V5U4"/>
<evidence type="ECO:0000313" key="4">
    <source>
        <dbReference type="EMBL" id="MBI5252064.1"/>
    </source>
</evidence>
<dbReference type="Gene3D" id="3.40.50.2300">
    <property type="match status" value="1"/>
</dbReference>
<protein>
    <submittedName>
        <fullName evidence="4">Response regulator</fullName>
    </submittedName>
</protein>
<organism evidence="4 5">
    <name type="scientific">Desulfomonile tiedjei</name>
    <dbReference type="NCBI Taxonomy" id="2358"/>
    <lineage>
        <taxon>Bacteria</taxon>
        <taxon>Pseudomonadati</taxon>
        <taxon>Thermodesulfobacteriota</taxon>
        <taxon>Desulfomonilia</taxon>
        <taxon>Desulfomonilales</taxon>
        <taxon>Desulfomonilaceae</taxon>
        <taxon>Desulfomonile</taxon>
    </lineage>
</organism>
<reference evidence="4" key="1">
    <citation type="submission" date="2020-07" db="EMBL/GenBank/DDBJ databases">
        <title>Huge and variable diversity of episymbiotic CPR bacteria and DPANN archaea in groundwater ecosystems.</title>
        <authorList>
            <person name="He C.Y."/>
            <person name="Keren R."/>
            <person name="Whittaker M."/>
            <person name="Farag I.F."/>
            <person name="Doudna J."/>
            <person name="Cate J.H.D."/>
            <person name="Banfield J.F."/>
        </authorList>
    </citation>
    <scope>NUCLEOTIDE SEQUENCE</scope>
    <source>
        <strain evidence="4">NC_groundwater_1664_Pr3_B-0.1um_52_9</strain>
    </source>
</reference>
<evidence type="ECO:0000259" key="3">
    <source>
        <dbReference type="PROSITE" id="PS50110"/>
    </source>
</evidence>
<evidence type="ECO:0000313" key="5">
    <source>
        <dbReference type="Proteomes" id="UP000807825"/>
    </source>
</evidence>
<dbReference type="PANTHER" id="PTHR44591">
    <property type="entry name" value="STRESS RESPONSE REGULATOR PROTEIN 1"/>
    <property type="match status" value="1"/>
</dbReference>
<proteinExistence type="predicted"/>